<dbReference type="GO" id="GO:0016787">
    <property type="term" value="F:hydrolase activity"/>
    <property type="evidence" value="ECO:0007669"/>
    <property type="project" value="UniProtKB-KW"/>
</dbReference>
<dbReference type="RefSeq" id="XP_008463365.1">
    <property type="nucleotide sequence ID" value="XM_008465143.3"/>
</dbReference>
<dbReference type="Proteomes" id="UP001652600">
    <property type="component" value="Chromosome 2"/>
</dbReference>
<dbReference type="KEGG" id="cmo:103501538"/>
<gene>
    <name evidence="5" type="primary">LOC103501538</name>
</gene>
<dbReference type="eggNOG" id="ENOG502QUXK">
    <property type="taxonomic scope" value="Eukaryota"/>
</dbReference>
<dbReference type="InterPro" id="IPR029058">
    <property type="entry name" value="AB_hydrolase_fold"/>
</dbReference>
<dbReference type="SMR" id="A0A1S3CJ39"/>
<reference evidence="4" key="1">
    <citation type="submission" date="2025-05" db="UniProtKB">
        <authorList>
            <consortium name="RefSeq"/>
        </authorList>
    </citation>
    <scope>NUCLEOTIDE SEQUENCE [LARGE SCALE GENOMIC DNA]</scope>
</reference>
<feature type="domain" description="AB hydrolase-1" evidence="3">
    <location>
        <begin position="29"/>
        <end position="262"/>
    </location>
</feature>
<dbReference type="SUPFAM" id="SSF53474">
    <property type="entry name" value="alpha/beta-Hydrolases"/>
    <property type="match status" value="1"/>
</dbReference>
<protein>
    <submittedName>
        <fullName evidence="5">Probable strigolactone esterase DAD2</fullName>
    </submittedName>
</protein>
<evidence type="ECO:0000313" key="5">
    <source>
        <dbReference type="RefSeq" id="XP_008463365.1"/>
    </source>
</evidence>
<reference evidence="5" key="2">
    <citation type="submission" date="2025-08" db="UniProtKB">
        <authorList>
            <consortium name="RefSeq"/>
        </authorList>
    </citation>
    <scope>IDENTIFICATION</scope>
    <source>
        <tissue evidence="5">Stem</tissue>
    </source>
</reference>
<dbReference type="PANTHER" id="PTHR43039">
    <property type="entry name" value="ESTERASE-RELATED"/>
    <property type="match status" value="1"/>
</dbReference>
<keyword evidence="4" id="KW-1185">Reference proteome</keyword>
<keyword evidence="2" id="KW-0378">Hydrolase</keyword>
<dbReference type="InParanoid" id="A0A1S3CJ39"/>
<sequence>MVVNSNNNNNGLLLSRGLNAKIMGSGKEAMVLGHGFGGNQSLWDKIVPKLSEVYRVVVFDWSFAGSIKDPNFMFDPKKYASYSAFADDLIALIDELGLTSTIFLGHSMSGLIGCLAYTKRPDLFQTLILLCSSPRYINTEDYEGGFNKSDIDQIIANIESNYENWSTNFPCLVVDESDPQSLSRFQKCLKEMRPEVATPLARTVFSVDEREILEKVDIPCIILQTKNDIVVPASVPTFMQKKIKGSCTVRVINTNGHFPHLTAHHELLQVLGEVLGF</sequence>
<evidence type="ECO:0000313" key="4">
    <source>
        <dbReference type="Proteomes" id="UP001652600"/>
    </source>
</evidence>
<accession>A0A1S3CJ39</accession>
<dbReference type="AlphaFoldDB" id="A0A1S3CJ39"/>
<name>A0A1S3CJ39_CUCME</name>
<organism evidence="4 5">
    <name type="scientific">Cucumis melo</name>
    <name type="common">Muskmelon</name>
    <dbReference type="NCBI Taxonomy" id="3656"/>
    <lineage>
        <taxon>Eukaryota</taxon>
        <taxon>Viridiplantae</taxon>
        <taxon>Streptophyta</taxon>
        <taxon>Embryophyta</taxon>
        <taxon>Tracheophyta</taxon>
        <taxon>Spermatophyta</taxon>
        <taxon>Magnoliopsida</taxon>
        <taxon>eudicotyledons</taxon>
        <taxon>Gunneridae</taxon>
        <taxon>Pentapetalae</taxon>
        <taxon>rosids</taxon>
        <taxon>fabids</taxon>
        <taxon>Cucurbitales</taxon>
        <taxon>Cucurbitaceae</taxon>
        <taxon>Benincaseae</taxon>
        <taxon>Cucumis</taxon>
    </lineage>
</organism>
<evidence type="ECO:0000256" key="1">
    <source>
        <dbReference type="ARBA" id="ARBA00008645"/>
    </source>
</evidence>
<dbReference type="OrthoDB" id="408373at2759"/>
<proteinExistence type="inferred from homology"/>
<dbReference type="FunFam" id="3.40.50.1820:FF:000042">
    <property type="entry name" value="probable strigolactone esterase DAD2"/>
    <property type="match status" value="1"/>
</dbReference>
<evidence type="ECO:0000256" key="2">
    <source>
        <dbReference type="ARBA" id="ARBA00022801"/>
    </source>
</evidence>
<dbReference type="InterPro" id="IPR000073">
    <property type="entry name" value="AB_hydrolase_1"/>
</dbReference>
<dbReference type="FunCoup" id="A0A1S3CJ39">
    <property type="interactions" value="1"/>
</dbReference>
<comment type="similarity">
    <text evidence="1">Belongs to the AB hydrolase superfamily.</text>
</comment>
<dbReference type="Gene3D" id="3.40.50.1820">
    <property type="entry name" value="alpha/beta hydrolase"/>
    <property type="match status" value="1"/>
</dbReference>
<dbReference type="GeneID" id="103501538"/>
<dbReference type="Pfam" id="PF00561">
    <property type="entry name" value="Abhydrolase_1"/>
    <property type="match status" value="1"/>
</dbReference>
<evidence type="ECO:0000259" key="3">
    <source>
        <dbReference type="Pfam" id="PF00561"/>
    </source>
</evidence>